<protein>
    <submittedName>
        <fullName evidence="1">Uncharacterized protein</fullName>
    </submittedName>
</protein>
<evidence type="ECO:0000313" key="1">
    <source>
        <dbReference type="EMBL" id="KAI5653069.1"/>
    </source>
</evidence>
<name>A0ACB9ZYT0_CATRO</name>
<gene>
    <name evidence="1" type="ORF">M9H77_30256</name>
</gene>
<comment type="caution">
    <text evidence="1">The sequence shown here is derived from an EMBL/GenBank/DDBJ whole genome shotgun (WGS) entry which is preliminary data.</text>
</comment>
<evidence type="ECO:0000313" key="2">
    <source>
        <dbReference type="Proteomes" id="UP001060085"/>
    </source>
</evidence>
<dbReference type="Proteomes" id="UP001060085">
    <property type="component" value="Linkage Group LG07"/>
</dbReference>
<accession>A0ACB9ZYT0</accession>
<keyword evidence="2" id="KW-1185">Reference proteome</keyword>
<sequence length="167" mass="19384">MLKAIETPLVKGNDRRPVLSSCADGGMCLKPTACCSLTKEQNKMVLDCCLVELRLFYWDLCAPKISESYMHELEESIPILICKLERIFPSGFFDVMEHLMIHLSNEAREAAIFFSYYFEESVPTLHKRVRRTDDVRNPLHQSEVLSICNQQERKFGEMKKRFLDDGE</sequence>
<reference evidence="2" key="1">
    <citation type="journal article" date="2023" name="Nat. Plants">
        <title>Single-cell RNA sequencing provides a high-resolution roadmap for understanding the multicellular compartmentation of specialized metabolism.</title>
        <authorList>
            <person name="Sun S."/>
            <person name="Shen X."/>
            <person name="Li Y."/>
            <person name="Li Y."/>
            <person name="Wang S."/>
            <person name="Li R."/>
            <person name="Zhang H."/>
            <person name="Shen G."/>
            <person name="Guo B."/>
            <person name="Wei J."/>
            <person name="Xu J."/>
            <person name="St-Pierre B."/>
            <person name="Chen S."/>
            <person name="Sun C."/>
        </authorList>
    </citation>
    <scope>NUCLEOTIDE SEQUENCE [LARGE SCALE GENOMIC DNA]</scope>
</reference>
<proteinExistence type="predicted"/>
<dbReference type="EMBL" id="CM044707">
    <property type="protein sequence ID" value="KAI5653069.1"/>
    <property type="molecule type" value="Genomic_DNA"/>
</dbReference>
<organism evidence="1 2">
    <name type="scientific">Catharanthus roseus</name>
    <name type="common">Madagascar periwinkle</name>
    <name type="synonym">Vinca rosea</name>
    <dbReference type="NCBI Taxonomy" id="4058"/>
    <lineage>
        <taxon>Eukaryota</taxon>
        <taxon>Viridiplantae</taxon>
        <taxon>Streptophyta</taxon>
        <taxon>Embryophyta</taxon>
        <taxon>Tracheophyta</taxon>
        <taxon>Spermatophyta</taxon>
        <taxon>Magnoliopsida</taxon>
        <taxon>eudicotyledons</taxon>
        <taxon>Gunneridae</taxon>
        <taxon>Pentapetalae</taxon>
        <taxon>asterids</taxon>
        <taxon>lamiids</taxon>
        <taxon>Gentianales</taxon>
        <taxon>Apocynaceae</taxon>
        <taxon>Rauvolfioideae</taxon>
        <taxon>Vinceae</taxon>
        <taxon>Catharanthinae</taxon>
        <taxon>Catharanthus</taxon>
    </lineage>
</organism>